<dbReference type="PANTHER" id="PTHR38459">
    <property type="entry name" value="PROPHAGE BACTOPRENOL-LINKED GLUCOSE TRANSLOCASE HOMOLOG"/>
    <property type="match status" value="1"/>
</dbReference>
<keyword evidence="9" id="KW-0808">Transferase</keyword>
<accession>B0T432</accession>
<dbReference type="Pfam" id="PF04138">
    <property type="entry name" value="GtrA_DPMS_TM"/>
    <property type="match status" value="1"/>
</dbReference>
<feature type="transmembrane region" description="Helical" evidence="7">
    <location>
        <begin position="613"/>
        <end position="630"/>
    </location>
</feature>
<dbReference type="PANTHER" id="PTHR38459:SF1">
    <property type="entry name" value="PROPHAGE BACTOPRENOL-LINKED GLUCOSE TRANSLOCASE HOMOLOG"/>
    <property type="match status" value="1"/>
</dbReference>
<keyword evidence="4 7" id="KW-0812">Transmembrane</keyword>
<feature type="transmembrane region" description="Helical" evidence="7">
    <location>
        <begin position="426"/>
        <end position="456"/>
    </location>
</feature>
<keyword evidence="3" id="KW-1003">Cell membrane</keyword>
<dbReference type="NCBIfam" id="NF006088">
    <property type="entry name" value="PRK08238.1"/>
    <property type="match status" value="1"/>
</dbReference>
<evidence type="ECO:0000256" key="5">
    <source>
        <dbReference type="ARBA" id="ARBA00022989"/>
    </source>
</evidence>
<evidence type="ECO:0000256" key="7">
    <source>
        <dbReference type="SAM" id="Phobius"/>
    </source>
</evidence>
<dbReference type="InterPro" id="IPR000537">
    <property type="entry name" value="UbiA_prenyltransferase"/>
</dbReference>
<dbReference type="Gene3D" id="3.40.50.1000">
    <property type="entry name" value="HAD superfamily/HAD-like"/>
    <property type="match status" value="1"/>
</dbReference>
<comment type="subcellular location">
    <subcellularLocation>
        <location evidence="1">Membrane</location>
        <topology evidence="1">Multi-pass membrane protein</topology>
    </subcellularLocation>
</comment>
<dbReference type="OrthoDB" id="9803632at2"/>
<feature type="transmembrane region" description="Helical" evidence="7">
    <location>
        <begin position="541"/>
        <end position="563"/>
    </location>
</feature>
<comment type="similarity">
    <text evidence="2">Belongs to the GtrA family.</text>
</comment>
<dbReference type="InterPro" id="IPR023214">
    <property type="entry name" value="HAD_sf"/>
</dbReference>
<evidence type="ECO:0000256" key="1">
    <source>
        <dbReference type="ARBA" id="ARBA00004141"/>
    </source>
</evidence>
<reference evidence="9" key="1">
    <citation type="submission" date="2008-01" db="EMBL/GenBank/DDBJ databases">
        <title>Complete sequence of chromosome of Caulobacter sp. K31.</title>
        <authorList>
            <consortium name="US DOE Joint Genome Institute"/>
            <person name="Copeland A."/>
            <person name="Lucas S."/>
            <person name="Lapidus A."/>
            <person name="Barry K."/>
            <person name="Glavina del Rio T."/>
            <person name="Dalin E."/>
            <person name="Tice H."/>
            <person name="Pitluck S."/>
            <person name="Bruce D."/>
            <person name="Goodwin L."/>
            <person name="Thompson L.S."/>
            <person name="Brettin T."/>
            <person name="Detter J.C."/>
            <person name="Han C."/>
            <person name="Schmutz J."/>
            <person name="Larimer F."/>
            <person name="Land M."/>
            <person name="Hauser L."/>
            <person name="Kyrpides N."/>
            <person name="Kim E."/>
            <person name="Stephens C."/>
            <person name="Richardson P."/>
        </authorList>
    </citation>
    <scope>NUCLEOTIDE SEQUENCE [LARGE SCALE GENOMIC DNA]</scope>
    <source>
        <strain evidence="9">K31</strain>
    </source>
</reference>
<dbReference type="eggNOG" id="COG2246">
    <property type="taxonomic scope" value="Bacteria"/>
</dbReference>
<name>B0T432_CAUSK</name>
<evidence type="ECO:0000259" key="8">
    <source>
        <dbReference type="Pfam" id="PF04138"/>
    </source>
</evidence>
<dbReference type="CDD" id="cd13963">
    <property type="entry name" value="PT_UbiA_2"/>
    <property type="match status" value="1"/>
</dbReference>
<evidence type="ECO:0000256" key="4">
    <source>
        <dbReference type="ARBA" id="ARBA00022692"/>
    </source>
</evidence>
<dbReference type="GO" id="GO:0005886">
    <property type="term" value="C:plasma membrane"/>
    <property type="evidence" value="ECO:0007669"/>
    <property type="project" value="TreeGrafter"/>
</dbReference>
<evidence type="ECO:0000256" key="2">
    <source>
        <dbReference type="ARBA" id="ARBA00009399"/>
    </source>
</evidence>
<feature type="transmembrane region" description="Helical" evidence="7">
    <location>
        <begin position="468"/>
        <end position="488"/>
    </location>
</feature>
<evidence type="ECO:0000256" key="6">
    <source>
        <dbReference type="ARBA" id="ARBA00023136"/>
    </source>
</evidence>
<dbReference type="InterPro" id="IPR051401">
    <property type="entry name" value="GtrA_CellWall_Glycosyl"/>
</dbReference>
<evidence type="ECO:0000313" key="9">
    <source>
        <dbReference type="EMBL" id="ABZ73916.1"/>
    </source>
</evidence>
<dbReference type="Gene3D" id="1.10.357.140">
    <property type="entry name" value="UbiA prenyltransferase"/>
    <property type="match status" value="1"/>
</dbReference>
<keyword evidence="6 7" id="KW-0472">Membrane</keyword>
<evidence type="ECO:0000256" key="3">
    <source>
        <dbReference type="ARBA" id="ARBA00022475"/>
    </source>
</evidence>
<keyword evidence="5 7" id="KW-1133">Transmembrane helix</keyword>
<dbReference type="EMBL" id="CP000927">
    <property type="protein sequence ID" value="ABZ73916.1"/>
    <property type="molecule type" value="Genomic_DNA"/>
</dbReference>
<sequence precursor="true">MNSSFLRFLLVGGVAAAANWGSRFFFAAHMSLGWSVAAAYMVGMTTAYVLSRLFVFESSGRKVWDEYLRFAAVNVVAWIQVELITIGLVRYGFPAIGFHWHPESVAHAIGVLSPAVTSYLGHRHFTFKRRVAAIAEEYGVLGADAAIKSDAIADASGKLPLVVDLDGTLLRTDTLVESFVQGLFSRPLQTLAAVPLLFSGGRAQFKARMVEVAVLDFATLPARHPLIDHLRAEKAAGRSLHLVTAANHAVAHQVAACFDLFDSVHGSPDGVNLKGTRKLERLRELFPAGFAYAGDSSADLHVWQGADSIVLAGASNATAGKARKLGKTIEAEFTHKSPSLKTWRKALRLHQWSKNILIFVPLLLSQRAQMPWDLLACVGGFLLTGIAASATYLLNDLADLSADRRHRTKRNRPLASGDLPVHHALIAAPLMLGGALVGAFILSPAFALGLLTYTIITLSYSFRLKRIALLDVLVLGGLYTIRLIMGTVLAEAVFSPWLLTFSGFFFFAMSLAKRHVEVSSASGPPNENLPGRGYRPSDAPLTLTLGVATSVASVLVIVQYMMAEAFPSNVYHLPAALWAAPVLLTLWISRIWLLAHRGELDDDPVAFAVKDKISIGLGAILGLAFVAARLL</sequence>
<dbReference type="KEGG" id="cak:Caul_4796"/>
<gene>
    <name evidence="9" type="ordered locus">Caul_4796</name>
</gene>
<organism evidence="9">
    <name type="scientific">Caulobacter sp. (strain K31)</name>
    <dbReference type="NCBI Taxonomy" id="366602"/>
    <lineage>
        <taxon>Bacteria</taxon>
        <taxon>Pseudomonadati</taxon>
        <taxon>Pseudomonadota</taxon>
        <taxon>Alphaproteobacteria</taxon>
        <taxon>Caulobacterales</taxon>
        <taxon>Caulobacteraceae</taxon>
        <taxon>Caulobacter</taxon>
    </lineage>
</organism>
<dbReference type="HOGENOM" id="CLU_029423_2_0_5"/>
<feature type="transmembrane region" description="Helical" evidence="7">
    <location>
        <begin position="575"/>
        <end position="593"/>
    </location>
</feature>
<dbReference type="AlphaFoldDB" id="B0T432"/>
<dbReference type="InterPro" id="IPR007267">
    <property type="entry name" value="GtrA_DPMS_TM"/>
</dbReference>
<proteinExistence type="inferred from homology"/>
<protein>
    <submittedName>
        <fullName evidence="9">UbiA prenyltransferase</fullName>
    </submittedName>
</protein>
<feature type="transmembrane region" description="Helical" evidence="7">
    <location>
        <begin position="374"/>
        <end position="394"/>
    </location>
</feature>
<feature type="transmembrane region" description="Helical" evidence="7">
    <location>
        <begin position="105"/>
        <end position="121"/>
    </location>
</feature>
<dbReference type="SUPFAM" id="SSF56784">
    <property type="entry name" value="HAD-like"/>
    <property type="match status" value="1"/>
</dbReference>
<feature type="domain" description="GtrA/DPMS transmembrane" evidence="8">
    <location>
        <begin position="7"/>
        <end position="127"/>
    </location>
</feature>
<dbReference type="Pfam" id="PF01040">
    <property type="entry name" value="UbiA"/>
    <property type="match status" value="1"/>
</dbReference>
<dbReference type="InterPro" id="IPR044878">
    <property type="entry name" value="UbiA_sf"/>
</dbReference>
<feature type="transmembrane region" description="Helical" evidence="7">
    <location>
        <begin position="32"/>
        <end position="55"/>
    </location>
</feature>
<dbReference type="STRING" id="366602.Caul_4796"/>
<feature type="transmembrane region" description="Helical" evidence="7">
    <location>
        <begin position="67"/>
        <end position="93"/>
    </location>
</feature>
<dbReference type="GO" id="GO:0016765">
    <property type="term" value="F:transferase activity, transferring alkyl or aryl (other than methyl) groups"/>
    <property type="evidence" value="ECO:0007669"/>
    <property type="project" value="InterPro"/>
</dbReference>
<dbReference type="eggNOG" id="COG0382">
    <property type="taxonomic scope" value="Bacteria"/>
</dbReference>
<dbReference type="InterPro" id="IPR036412">
    <property type="entry name" value="HAD-like_sf"/>
</dbReference>
<dbReference type="GO" id="GO:0000271">
    <property type="term" value="P:polysaccharide biosynthetic process"/>
    <property type="evidence" value="ECO:0007669"/>
    <property type="project" value="InterPro"/>
</dbReference>